<dbReference type="EMBL" id="JBGFUD010003431">
    <property type="protein sequence ID" value="MFH4978704.1"/>
    <property type="molecule type" value="Genomic_DNA"/>
</dbReference>
<feature type="compositionally biased region" description="Polar residues" evidence="1">
    <location>
        <begin position="126"/>
        <end position="137"/>
    </location>
</feature>
<reference evidence="2 3" key="1">
    <citation type="submission" date="2024-08" db="EMBL/GenBank/DDBJ databases">
        <title>Gnathostoma spinigerum genome.</title>
        <authorList>
            <person name="Gonzalez-Bertolin B."/>
            <person name="Monzon S."/>
            <person name="Zaballos A."/>
            <person name="Jimenez P."/>
            <person name="Dekumyoy P."/>
            <person name="Varona S."/>
            <person name="Cuesta I."/>
            <person name="Sumanam S."/>
            <person name="Adisakwattana P."/>
            <person name="Gasser R.B."/>
            <person name="Hernandez-Gonzalez A."/>
            <person name="Young N.D."/>
            <person name="Perteguer M.J."/>
        </authorList>
    </citation>
    <scope>NUCLEOTIDE SEQUENCE [LARGE SCALE GENOMIC DNA]</scope>
    <source>
        <strain evidence="2">AL3</strain>
        <tissue evidence="2">Liver</tissue>
    </source>
</reference>
<feature type="compositionally biased region" description="Polar residues" evidence="1">
    <location>
        <begin position="162"/>
        <end position="177"/>
    </location>
</feature>
<sequence>MAVADVDDVRCETEEEIELNQLKIEIFSIVMAANTPLSPAKINLDYRVLNNKDICYQKFGFVTLEHLLDSMDTLRDGPREQGERTYLAKIIESTAGLQHLIQKQRAERRSLKRRKKAIPSAGSHLSHIQSTPRSGCPSSSTHTSHHHNMNETSEITKENVQRAESSVSSVNKGQCKNKTCENEGRSISEGSETVKRNPSRNNVKASTSLSGNSEADIKTKILTAVPQILKDGGMSFQMFCEKIKAICNVRLESKMKKIFGFSDVKALMEHHFVDAVKVIPMQGSYFLIRTDLLKQKIEAGQRSHQRYQSDRVHSRIPMISTLGDHLCQMIINEYPISIPVPFFVINCQR</sequence>
<feature type="compositionally biased region" description="Polar residues" evidence="1">
    <location>
        <begin position="199"/>
        <end position="211"/>
    </location>
</feature>
<gene>
    <name evidence="2" type="ORF">AB6A40_005413</name>
</gene>
<comment type="caution">
    <text evidence="2">The sequence shown here is derived from an EMBL/GenBank/DDBJ whole genome shotgun (WGS) entry which is preliminary data.</text>
</comment>
<dbReference type="InterPro" id="IPR041966">
    <property type="entry name" value="LOTUS-like"/>
</dbReference>
<evidence type="ECO:0000256" key="1">
    <source>
        <dbReference type="SAM" id="MobiDB-lite"/>
    </source>
</evidence>
<dbReference type="Proteomes" id="UP001608902">
    <property type="component" value="Unassembled WGS sequence"/>
</dbReference>
<evidence type="ECO:0000313" key="3">
    <source>
        <dbReference type="Proteomes" id="UP001608902"/>
    </source>
</evidence>
<organism evidence="2 3">
    <name type="scientific">Gnathostoma spinigerum</name>
    <dbReference type="NCBI Taxonomy" id="75299"/>
    <lineage>
        <taxon>Eukaryota</taxon>
        <taxon>Metazoa</taxon>
        <taxon>Ecdysozoa</taxon>
        <taxon>Nematoda</taxon>
        <taxon>Chromadorea</taxon>
        <taxon>Rhabditida</taxon>
        <taxon>Spirurina</taxon>
        <taxon>Gnathostomatomorpha</taxon>
        <taxon>Gnathostomatoidea</taxon>
        <taxon>Gnathostomatidae</taxon>
        <taxon>Gnathostoma</taxon>
    </lineage>
</organism>
<accession>A0ABD6EFD6</accession>
<evidence type="ECO:0000313" key="2">
    <source>
        <dbReference type="EMBL" id="MFH4978704.1"/>
    </source>
</evidence>
<protein>
    <submittedName>
        <fullName evidence="2">Uncharacterized protein</fullName>
    </submittedName>
</protein>
<proteinExistence type="predicted"/>
<dbReference type="AlphaFoldDB" id="A0ABD6EFD6"/>
<feature type="region of interest" description="Disordered" evidence="1">
    <location>
        <begin position="104"/>
        <end position="211"/>
    </location>
</feature>
<name>A0ABD6EFD6_9BILA</name>
<dbReference type="Gene3D" id="3.30.420.610">
    <property type="entry name" value="LOTUS domain-like"/>
    <property type="match status" value="1"/>
</dbReference>
<keyword evidence="3" id="KW-1185">Reference proteome</keyword>